<evidence type="ECO:0000259" key="13">
    <source>
        <dbReference type="SMART" id="SM00382"/>
    </source>
</evidence>
<dbReference type="PANTHER" id="PTHR15184">
    <property type="entry name" value="ATP SYNTHASE"/>
    <property type="match status" value="1"/>
</dbReference>
<accession>A0A7X4GUK4</accession>
<keyword evidence="6 12" id="KW-0067">ATP-binding</keyword>
<dbReference type="InterPro" id="IPR036121">
    <property type="entry name" value="ATPase_F1/V1/A1_a/bsu_N_sf"/>
</dbReference>
<comment type="function">
    <text evidence="12">Produces ATP from ADP in the presence of a proton gradient across the membrane. The catalytic sites are hosted primarily by the beta subunits.</text>
</comment>
<evidence type="ECO:0000313" key="15">
    <source>
        <dbReference type="Proteomes" id="UP000450012"/>
    </source>
</evidence>
<organism evidence="14 15">
    <name type="scientific">Duganella rivi</name>
    <dbReference type="NCBI Taxonomy" id="2666083"/>
    <lineage>
        <taxon>Bacteria</taxon>
        <taxon>Pseudomonadati</taxon>
        <taxon>Pseudomonadota</taxon>
        <taxon>Betaproteobacteria</taxon>
        <taxon>Burkholderiales</taxon>
        <taxon>Oxalobacteraceae</taxon>
        <taxon>Telluria group</taxon>
        <taxon>Duganella</taxon>
    </lineage>
</organism>
<dbReference type="Gene3D" id="1.10.1140.10">
    <property type="entry name" value="Bovine Mitochondrial F1-atpase, Atp Synthase Beta Chain, Chain D, domain 3"/>
    <property type="match status" value="1"/>
</dbReference>
<feature type="binding site" evidence="12">
    <location>
        <begin position="148"/>
        <end position="155"/>
    </location>
    <ligand>
        <name>ATP</name>
        <dbReference type="ChEBI" id="CHEBI:30616"/>
    </ligand>
</feature>
<comment type="subcellular location">
    <subcellularLocation>
        <location evidence="12">Cell membrane</location>
        <topology evidence="12">Peripheral membrane protein</topology>
    </subcellularLocation>
    <subcellularLocation>
        <location evidence="1">Membrane</location>
        <topology evidence="1">Peripheral membrane protein</topology>
    </subcellularLocation>
</comment>
<dbReference type="Pfam" id="PF02874">
    <property type="entry name" value="ATP-synt_ab_N"/>
    <property type="match status" value="1"/>
</dbReference>
<dbReference type="EC" id="7.1.2.2" evidence="12"/>
<keyword evidence="12" id="KW-1003">Cell membrane</keyword>
<dbReference type="CDD" id="cd01133">
    <property type="entry name" value="F1-ATPase_beta_CD"/>
    <property type="match status" value="1"/>
</dbReference>
<dbReference type="Gene3D" id="3.40.50.300">
    <property type="entry name" value="P-loop containing nucleotide triphosphate hydrolases"/>
    <property type="match status" value="1"/>
</dbReference>
<keyword evidence="10 12" id="KW-0139">CF(1)</keyword>
<dbReference type="FunFam" id="1.10.1140.10:FF:000001">
    <property type="entry name" value="ATP synthase subunit beta"/>
    <property type="match status" value="1"/>
</dbReference>
<reference evidence="14 15" key="1">
    <citation type="submission" date="2019-12" db="EMBL/GenBank/DDBJ databases">
        <title>Novel species isolated from a subtropical stream in China.</title>
        <authorList>
            <person name="Lu H."/>
        </authorList>
    </citation>
    <scope>NUCLEOTIDE SEQUENCE [LARGE SCALE GENOMIC DNA]</scope>
    <source>
        <strain evidence="14 15">FT55W</strain>
    </source>
</reference>
<dbReference type="InterPro" id="IPR027417">
    <property type="entry name" value="P-loop_NTPase"/>
</dbReference>
<evidence type="ECO:0000256" key="12">
    <source>
        <dbReference type="HAMAP-Rule" id="MF_01347"/>
    </source>
</evidence>
<comment type="catalytic activity">
    <reaction evidence="12">
        <text>ATP + H2O + 4 H(+)(in) = ADP + phosphate + 5 H(+)(out)</text>
        <dbReference type="Rhea" id="RHEA:57720"/>
        <dbReference type="ChEBI" id="CHEBI:15377"/>
        <dbReference type="ChEBI" id="CHEBI:15378"/>
        <dbReference type="ChEBI" id="CHEBI:30616"/>
        <dbReference type="ChEBI" id="CHEBI:43474"/>
        <dbReference type="ChEBI" id="CHEBI:456216"/>
        <dbReference type="EC" id="7.1.2.2"/>
    </reaction>
</comment>
<dbReference type="NCBIfam" id="TIGR01039">
    <property type="entry name" value="atpD"/>
    <property type="match status" value="1"/>
</dbReference>
<evidence type="ECO:0000256" key="8">
    <source>
        <dbReference type="ARBA" id="ARBA00023065"/>
    </source>
</evidence>
<dbReference type="CDD" id="cd18110">
    <property type="entry name" value="ATP-synt_F1_beta_C"/>
    <property type="match status" value="1"/>
</dbReference>
<dbReference type="InterPro" id="IPR005722">
    <property type="entry name" value="ATP_synth_F1_bsu"/>
</dbReference>
<dbReference type="GO" id="GO:0046933">
    <property type="term" value="F:proton-transporting ATP synthase activity, rotational mechanism"/>
    <property type="evidence" value="ECO:0007669"/>
    <property type="project" value="UniProtKB-UniRule"/>
</dbReference>
<name>A0A7X4GUK4_9BURK</name>
<dbReference type="GO" id="GO:0005886">
    <property type="term" value="C:plasma membrane"/>
    <property type="evidence" value="ECO:0007669"/>
    <property type="project" value="UniProtKB-SubCell"/>
</dbReference>
<gene>
    <name evidence="12 14" type="primary">atpD</name>
    <name evidence="14" type="ORF">GTP45_21730</name>
</gene>
<dbReference type="SUPFAM" id="SSF50615">
    <property type="entry name" value="N-terminal domain of alpha and beta subunits of F1 ATP synthase"/>
    <property type="match status" value="1"/>
</dbReference>
<dbReference type="InterPro" id="IPR000194">
    <property type="entry name" value="ATPase_F1/V1/A1_a/bsu_nucl-bd"/>
</dbReference>
<dbReference type="PROSITE" id="PS00152">
    <property type="entry name" value="ATPASE_ALPHA_BETA"/>
    <property type="match status" value="1"/>
</dbReference>
<evidence type="ECO:0000256" key="5">
    <source>
        <dbReference type="ARBA" id="ARBA00022781"/>
    </source>
</evidence>
<comment type="similarity">
    <text evidence="2 12">Belongs to the ATPase alpha/beta chains family.</text>
</comment>
<dbReference type="SUPFAM" id="SSF47917">
    <property type="entry name" value="C-terminal domain of alpha and beta subunits of F1 ATP synthase"/>
    <property type="match status" value="1"/>
</dbReference>
<keyword evidence="11 12" id="KW-0066">ATP synthesis</keyword>
<dbReference type="AlphaFoldDB" id="A0A7X4GUK4"/>
<evidence type="ECO:0000256" key="11">
    <source>
        <dbReference type="ARBA" id="ARBA00023310"/>
    </source>
</evidence>
<evidence type="ECO:0000313" key="14">
    <source>
        <dbReference type="EMBL" id="MYM69439.1"/>
    </source>
</evidence>
<sequence>MADGKIVQCIGAVVDVEFPRNAMPKVFDALKMEGSELTLEVQQQLGDGIVRTIALGSSDGLRRGMQIQNTGKPIMVPVGKATLGRIMDVLGNPIDECGPVAHDQIASIHRAPPAYDELSPSQDLLETGIKVIDLVCPFAKGGKVGLFGGAGVGKTVNMMELINNIAKAHSGLSVFAGVGERTREGNDFYHEMADAKVVDLENPANSKVAMVYGQMNEPPGNRLRVALTGLTMAEAFRDEGKDVLFFVDNIYRFTLAGTEVSALLGRMPSAVGYQPTLAEEMGRLQERITSTKTGSITSIQAVYVPADDLTDPSPATTFGHLDSTVVLSRDIASLGIYPAVDPLDSTSRQLDPLVVGQEHYDTARAVQGTLQRYKELRDIIAILGMDELAPEDKLLVARARKMQRFLSQPFHVAEVFTGAPGKYVSLKDTIKGFKMIASGELDHLPEQAFYMVGTIEEAIEKAKKLN</sequence>
<evidence type="ECO:0000256" key="4">
    <source>
        <dbReference type="ARBA" id="ARBA00022741"/>
    </source>
</evidence>
<dbReference type="RefSeq" id="WP_092280724.1">
    <property type="nucleotide sequence ID" value="NZ_WWCK01000006.1"/>
</dbReference>
<keyword evidence="15" id="KW-1185">Reference proteome</keyword>
<dbReference type="HAMAP" id="MF_01347">
    <property type="entry name" value="ATP_synth_beta_bact"/>
    <property type="match status" value="1"/>
</dbReference>
<dbReference type="InterPro" id="IPR020003">
    <property type="entry name" value="ATPase_a/bsu_AS"/>
</dbReference>
<dbReference type="FunFam" id="3.40.50.300:FF:000004">
    <property type="entry name" value="ATP synthase subunit beta"/>
    <property type="match status" value="1"/>
</dbReference>
<dbReference type="EMBL" id="WWCK01000006">
    <property type="protein sequence ID" value="MYM69439.1"/>
    <property type="molecule type" value="Genomic_DNA"/>
</dbReference>
<evidence type="ECO:0000256" key="7">
    <source>
        <dbReference type="ARBA" id="ARBA00022967"/>
    </source>
</evidence>
<protein>
    <recommendedName>
        <fullName evidence="12">ATP synthase subunit beta</fullName>
        <ecNumber evidence="12">7.1.2.2</ecNumber>
    </recommendedName>
    <alternativeName>
        <fullName evidence="12">ATP synthase F1 sector subunit beta</fullName>
    </alternativeName>
    <alternativeName>
        <fullName evidence="12">F-ATPase subunit beta</fullName>
    </alternativeName>
</protein>
<keyword evidence="3 12" id="KW-0813">Transport</keyword>
<evidence type="ECO:0000256" key="9">
    <source>
        <dbReference type="ARBA" id="ARBA00023136"/>
    </source>
</evidence>
<dbReference type="InterPro" id="IPR050053">
    <property type="entry name" value="ATPase_alpha/beta_chains"/>
</dbReference>
<evidence type="ECO:0000256" key="3">
    <source>
        <dbReference type="ARBA" id="ARBA00022448"/>
    </source>
</evidence>
<dbReference type="GO" id="GO:0005524">
    <property type="term" value="F:ATP binding"/>
    <property type="evidence" value="ECO:0007669"/>
    <property type="project" value="UniProtKB-UniRule"/>
</dbReference>
<dbReference type="Gene3D" id="2.40.10.170">
    <property type="match status" value="1"/>
</dbReference>
<evidence type="ECO:0000256" key="6">
    <source>
        <dbReference type="ARBA" id="ARBA00022840"/>
    </source>
</evidence>
<evidence type="ECO:0000256" key="2">
    <source>
        <dbReference type="ARBA" id="ARBA00008936"/>
    </source>
</evidence>
<dbReference type="Pfam" id="PF00006">
    <property type="entry name" value="ATP-synt_ab"/>
    <property type="match status" value="1"/>
</dbReference>
<dbReference type="InterPro" id="IPR004100">
    <property type="entry name" value="ATPase_F1/V1/A1_a/bsu_N"/>
</dbReference>
<keyword evidence="7 12" id="KW-1278">Translocase</keyword>
<keyword evidence="4 12" id="KW-0547">Nucleotide-binding</keyword>
<dbReference type="InterPro" id="IPR055190">
    <property type="entry name" value="ATP-synt_VA_C"/>
</dbReference>
<keyword evidence="9 12" id="KW-0472">Membrane</keyword>
<dbReference type="InterPro" id="IPR003593">
    <property type="entry name" value="AAA+_ATPase"/>
</dbReference>
<feature type="domain" description="AAA+ ATPase" evidence="13">
    <location>
        <begin position="140"/>
        <end position="332"/>
    </location>
</feature>
<dbReference type="Proteomes" id="UP000450012">
    <property type="component" value="Unassembled WGS sequence"/>
</dbReference>
<evidence type="ECO:0000256" key="10">
    <source>
        <dbReference type="ARBA" id="ARBA00023196"/>
    </source>
</evidence>
<dbReference type="PANTHER" id="PTHR15184:SF71">
    <property type="entry name" value="ATP SYNTHASE SUBUNIT BETA, MITOCHONDRIAL"/>
    <property type="match status" value="1"/>
</dbReference>
<keyword evidence="5 12" id="KW-0375">Hydrogen ion transport</keyword>
<dbReference type="Pfam" id="PF22919">
    <property type="entry name" value="ATP-synt_VA_C"/>
    <property type="match status" value="1"/>
</dbReference>
<dbReference type="GO" id="GO:0045259">
    <property type="term" value="C:proton-transporting ATP synthase complex"/>
    <property type="evidence" value="ECO:0007669"/>
    <property type="project" value="UniProtKB-KW"/>
</dbReference>
<dbReference type="SUPFAM" id="SSF52540">
    <property type="entry name" value="P-loop containing nucleoside triphosphate hydrolases"/>
    <property type="match status" value="1"/>
</dbReference>
<dbReference type="CDD" id="cd18115">
    <property type="entry name" value="ATP-synt_F1_beta_N"/>
    <property type="match status" value="1"/>
</dbReference>
<dbReference type="InterPro" id="IPR024034">
    <property type="entry name" value="ATPase_F1/V1_b/a_C"/>
</dbReference>
<proteinExistence type="inferred from homology"/>
<evidence type="ECO:0000256" key="1">
    <source>
        <dbReference type="ARBA" id="ARBA00004170"/>
    </source>
</evidence>
<keyword evidence="8 12" id="KW-0406">Ion transport</keyword>
<dbReference type="SMART" id="SM00382">
    <property type="entry name" value="AAA"/>
    <property type="match status" value="1"/>
</dbReference>
<comment type="caution">
    <text evidence="14">The sequence shown here is derived from an EMBL/GenBank/DDBJ whole genome shotgun (WGS) entry which is preliminary data.</text>
</comment>